<evidence type="ECO:0000256" key="3">
    <source>
        <dbReference type="ARBA" id="ARBA00022651"/>
    </source>
</evidence>
<dbReference type="Proteomes" id="UP000178943">
    <property type="component" value="Unassembled WGS sequence"/>
</dbReference>
<evidence type="ECO:0000256" key="8">
    <source>
        <dbReference type="SAM" id="SignalP"/>
    </source>
</evidence>
<accession>A0A1F5VJY4</accession>
<dbReference type="AlphaFoldDB" id="A0A1F5VJY4"/>
<evidence type="ECO:0000313" key="10">
    <source>
        <dbReference type="Proteomes" id="UP000178943"/>
    </source>
</evidence>
<keyword evidence="5" id="KW-0378">Hydrolase</keyword>
<dbReference type="InterPro" id="IPR029058">
    <property type="entry name" value="AB_hydrolase_fold"/>
</dbReference>
<evidence type="ECO:0000256" key="6">
    <source>
        <dbReference type="ARBA" id="ARBA00023277"/>
    </source>
</evidence>
<keyword evidence="2" id="KW-0964">Secreted</keyword>
<dbReference type="InterPro" id="IPR043595">
    <property type="entry name" value="FaeB/C/D"/>
</dbReference>
<organism evidence="9 10">
    <name type="scientific">Candidatus Fischerbacteria bacterium RBG_13_37_8</name>
    <dbReference type="NCBI Taxonomy" id="1817863"/>
    <lineage>
        <taxon>Bacteria</taxon>
        <taxon>Candidatus Fischeribacteriota</taxon>
    </lineage>
</organism>
<dbReference type="InterPro" id="IPR010126">
    <property type="entry name" value="Esterase_phb"/>
</dbReference>
<evidence type="ECO:0000256" key="5">
    <source>
        <dbReference type="ARBA" id="ARBA00022801"/>
    </source>
</evidence>
<dbReference type="PANTHER" id="PTHR38050:SF2">
    <property type="entry name" value="FERULOYL ESTERASE C-RELATED"/>
    <property type="match status" value="1"/>
</dbReference>
<evidence type="ECO:0000256" key="1">
    <source>
        <dbReference type="ARBA" id="ARBA00004613"/>
    </source>
</evidence>
<feature type="chain" id="PRO_5009521998" description="Esterase" evidence="8">
    <location>
        <begin position="25"/>
        <end position="317"/>
    </location>
</feature>
<dbReference type="SUPFAM" id="SSF53474">
    <property type="entry name" value="alpha/beta-Hydrolases"/>
    <property type="match status" value="1"/>
</dbReference>
<reference evidence="9 10" key="1">
    <citation type="journal article" date="2016" name="Nat. Commun.">
        <title>Thousands of microbial genomes shed light on interconnected biogeochemical processes in an aquifer system.</title>
        <authorList>
            <person name="Anantharaman K."/>
            <person name="Brown C.T."/>
            <person name="Hug L.A."/>
            <person name="Sharon I."/>
            <person name="Castelle C.J."/>
            <person name="Probst A.J."/>
            <person name="Thomas B.C."/>
            <person name="Singh A."/>
            <person name="Wilkins M.J."/>
            <person name="Karaoz U."/>
            <person name="Brodie E.L."/>
            <person name="Williams K.H."/>
            <person name="Hubbard S.S."/>
            <person name="Banfield J.F."/>
        </authorList>
    </citation>
    <scope>NUCLEOTIDE SEQUENCE [LARGE SCALE GENOMIC DNA]</scope>
</reference>
<gene>
    <name evidence="9" type="ORF">A2Y62_02040</name>
</gene>
<evidence type="ECO:0000256" key="4">
    <source>
        <dbReference type="ARBA" id="ARBA00022729"/>
    </source>
</evidence>
<proteinExistence type="predicted"/>
<keyword evidence="7" id="KW-0624">Polysaccharide degradation</keyword>
<keyword evidence="4 8" id="KW-0732">Signal</keyword>
<evidence type="ECO:0000256" key="7">
    <source>
        <dbReference type="ARBA" id="ARBA00023326"/>
    </source>
</evidence>
<dbReference type="EMBL" id="MFGW01000155">
    <property type="protein sequence ID" value="OGF63650.1"/>
    <property type="molecule type" value="Genomic_DNA"/>
</dbReference>
<keyword evidence="3" id="KW-0858">Xylan degradation</keyword>
<sequence>MIMTKILQFLLMAMIMAELLTCYAHTDKQVVHGTILHNKIERTYIMYLPAPYDHTKFAPLIFALHGGGGTAEGMVKLTAGSFNRLADKEGFIIVYPQGVGRHWNDGRKGANDRAHKENIDDVGFISLLIDRLVTEWNINPARIYVTGISNGAGMSFMLACHLSKKITAIAPVALTMSEDMISLCSPKKSMPVAMIMGEKDPLVPWEGGEIRIGPIKRGKVISAQDSVQYWISHNKCSPKPKISYLQDKDPSDETRIRQETYSECSANSNVIFYAVEGAGHTWPGGMQYLPKWIIGKTSYDIDAAELIWDFFKQHASN</sequence>
<evidence type="ECO:0000313" key="9">
    <source>
        <dbReference type="EMBL" id="OGF63650.1"/>
    </source>
</evidence>
<evidence type="ECO:0000256" key="2">
    <source>
        <dbReference type="ARBA" id="ARBA00022525"/>
    </source>
</evidence>
<dbReference type="Gene3D" id="3.40.50.1820">
    <property type="entry name" value="alpha/beta hydrolase"/>
    <property type="match status" value="1"/>
</dbReference>
<evidence type="ECO:0008006" key="11">
    <source>
        <dbReference type="Google" id="ProtNLM"/>
    </source>
</evidence>
<protein>
    <recommendedName>
        <fullName evidence="11">Esterase</fullName>
    </recommendedName>
</protein>
<dbReference type="GO" id="GO:0030600">
    <property type="term" value="F:feruloyl esterase activity"/>
    <property type="evidence" value="ECO:0007669"/>
    <property type="project" value="InterPro"/>
</dbReference>
<feature type="signal peptide" evidence="8">
    <location>
        <begin position="1"/>
        <end position="24"/>
    </location>
</feature>
<keyword evidence="6" id="KW-0119">Carbohydrate metabolism</keyword>
<dbReference type="PANTHER" id="PTHR38050">
    <property type="match status" value="1"/>
</dbReference>
<dbReference type="GO" id="GO:0045493">
    <property type="term" value="P:xylan catabolic process"/>
    <property type="evidence" value="ECO:0007669"/>
    <property type="project" value="UniProtKB-KW"/>
</dbReference>
<dbReference type="GO" id="GO:0005576">
    <property type="term" value="C:extracellular region"/>
    <property type="evidence" value="ECO:0007669"/>
    <property type="project" value="UniProtKB-SubCell"/>
</dbReference>
<dbReference type="Pfam" id="PF10503">
    <property type="entry name" value="Esterase_PHB"/>
    <property type="match status" value="1"/>
</dbReference>
<comment type="subcellular location">
    <subcellularLocation>
        <location evidence="1">Secreted</location>
    </subcellularLocation>
</comment>
<dbReference type="STRING" id="1817863.A2Y62_02040"/>
<comment type="caution">
    <text evidence="9">The sequence shown here is derived from an EMBL/GenBank/DDBJ whole genome shotgun (WGS) entry which is preliminary data.</text>
</comment>
<name>A0A1F5VJY4_9BACT</name>